<evidence type="ECO:0000313" key="2">
    <source>
        <dbReference type="EMBL" id="OCL11316.1"/>
    </source>
</evidence>
<feature type="compositionally biased region" description="Basic residues" evidence="1">
    <location>
        <begin position="186"/>
        <end position="202"/>
    </location>
</feature>
<protein>
    <submittedName>
        <fullName evidence="2">Uncharacterized protein</fullName>
    </submittedName>
</protein>
<feature type="compositionally biased region" description="Basic and acidic residues" evidence="1">
    <location>
        <begin position="203"/>
        <end position="225"/>
    </location>
</feature>
<gene>
    <name evidence="2" type="ORF">AOQ84DRAFT_437782</name>
</gene>
<feature type="compositionally biased region" description="Basic residues" evidence="1">
    <location>
        <begin position="226"/>
        <end position="245"/>
    </location>
</feature>
<dbReference type="OrthoDB" id="5425061at2759"/>
<reference evidence="2 3" key="1">
    <citation type="journal article" date="2016" name="Nat. Commun.">
        <title>Ectomycorrhizal ecology is imprinted in the genome of the dominant symbiotic fungus Cenococcum geophilum.</title>
        <authorList>
            <consortium name="DOE Joint Genome Institute"/>
            <person name="Peter M."/>
            <person name="Kohler A."/>
            <person name="Ohm R.A."/>
            <person name="Kuo A."/>
            <person name="Krutzmann J."/>
            <person name="Morin E."/>
            <person name="Arend M."/>
            <person name="Barry K.W."/>
            <person name="Binder M."/>
            <person name="Choi C."/>
            <person name="Clum A."/>
            <person name="Copeland A."/>
            <person name="Grisel N."/>
            <person name="Haridas S."/>
            <person name="Kipfer T."/>
            <person name="LaButti K."/>
            <person name="Lindquist E."/>
            <person name="Lipzen A."/>
            <person name="Maire R."/>
            <person name="Meier B."/>
            <person name="Mihaltcheva S."/>
            <person name="Molinier V."/>
            <person name="Murat C."/>
            <person name="Poggeler S."/>
            <person name="Quandt C.A."/>
            <person name="Sperisen C."/>
            <person name="Tritt A."/>
            <person name="Tisserant E."/>
            <person name="Crous P.W."/>
            <person name="Henrissat B."/>
            <person name="Nehls U."/>
            <person name="Egli S."/>
            <person name="Spatafora J.W."/>
            <person name="Grigoriev I.V."/>
            <person name="Martin F.M."/>
        </authorList>
    </citation>
    <scope>NUCLEOTIDE SEQUENCE [LARGE SCALE GENOMIC DNA]</scope>
    <source>
        <strain evidence="2 3">CBS 207.34</strain>
    </source>
</reference>
<feature type="region of interest" description="Disordered" evidence="1">
    <location>
        <begin position="186"/>
        <end position="251"/>
    </location>
</feature>
<sequence>MHSTSLRFFIISVRRAELDSSTSPPRSSPDPSLTELFRSRIQQSYSYDSIPIHQPSNNENIDNISVVEDGEELEFRLFAVPVTATSQNQVPTQKVRLHSPSVGDQTAGFIHPSRNSSYYFTRDVGEARQVELDAAAVEGEEILRRARTSWPGCALPWRVTKIAPAGLRLGVSISNIDSTLALRIRRTRPGKKHRVAMRKQAQKSKEKKEQAERSLQEKIDAEKEKRTRRNREKKVKKKAREKAKKAGLNAE</sequence>
<name>A0A8E2F6E4_9PEZI</name>
<accession>A0A8E2F6E4</accession>
<dbReference type="Proteomes" id="UP000250140">
    <property type="component" value="Unassembled WGS sequence"/>
</dbReference>
<proteinExistence type="predicted"/>
<keyword evidence="3" id="KW-1185">Reference proteome</keyword>
<evidence type="ECO:0000313" key="3">
    <source>
        <dbReference type="Proteomes" id="UP000250140"/>
    </source>
</evidence>
<dbReference type="Pfam" id="PF09428">
    <property type="entry name" value="DUF2011"/>
    <property type="match status" value="1"/>
</dbReference>
<dbReference type="EMBL" id="KV749068">
    <property type="protein sequence ID" value="OCL11316.1"/>
    <property type="molecule type" value="Genomic_DNA"/>
</dbReference>
<evidence type="ECO:0000256" key="1">
    <source>
        <dbReference type="SAM" id="MobiDB-lite"/>
    </source>
</evidence>
<dbReference type="AlphaFoldDB" id="A0A8E2F6E4"/>
<organism evidence="2 3">
    <name type="scientific">Glonium stellatum</name>
    <dbReference type="NCBI Taxonomy" id="574774"/>
    <lineage>
        <taxon>Eukaryota</taxon>
        <taxon>Fungi</taxon>
        <taxon>Dikarya</taxon>
        <taxon>Ascomycota</taxon>
        <taxon>Pezizomycotina</taxon>
        <taxon>Dothideomycetes</taxon>
        <taxon>Pleosporomycetidae</taxon>
        <taxon>Gloniales</taxon>
        <taxon>Gloniaceae</taxon>
        <taxon>Glonium</taxon>
    </lineage>
</organism>
<dbReference type="InterPro" id="IPR018555">
    <property type="entry name" value="C630.06c-like"/>
</dbReference>